<dbReference type="PANTHER" id="PTHR46798:SF17">
    <property type="entry name" value="RING_U-BOX SUPERFAMILY PROTEIN"/>
    <property type="match status" value="1"/>
</dbReference>
<evidence type="ECO:0000256" key="1">
    <source>
        <dbReference type="SAM" id="MobiDB-lite"/>
    </source>
</evidence>
<sequence length="403" mass="44679">MRPRGSWYFNRDPLHLLGEAIPIKIKGAVEGRRFHETLTVRALPAELRRGVEEGDFTAKNERGRWLDLGSSDAGGLTGLSVHGGGRLWSGEAMPPSLDSSSTSYRSALRWRDGNRSWVSISVRLTSSWLAGGPFSDCIGSAYNAKGFMECPNCRNIEPGEWRFANGTHFNADNMIANGDEQEEDNDPGCFSQLIVKSEVCPFGCLGQRYPFDHLQCLYVECSFYITEYFTREVSESSYSSSQEDTNTEEVPNPIGSPVIPPFTYRSPYPLFPHIPVPSNRNIFWSFLRPGVMRARHYLSHPFFNHSLLGRSGISMVNAPMASSYTSTSTMQLNPSNVWESTQPFLSQRHHFMVEYELYRMIYGDRNEMGEGSGNHGGSGSNGNNDDGGSGNFGGNGNGNVISG</sequence>
<protein>
    <submittedName>
        <fullName evidence="2">Uncharacterized protein</fullName>
    </submittedName>
</protein>
<accession>A0A8S1ZZJ2</accession>
<dbReference type="AlphaFoldDB" id="A0A8S1ZZJ2"/>
<keyword evidence="3" id="KW-1185">Reference proteome</keyword>
<dbReference type="EMBL" id="LR999453">
    <property type="protein sequence ID" value="CAE5982897.1"/>
    <property type="molecule type" value="Genomic_DNA"/>
</dbReference>
<dbReference type="GO" id="GO:0004842">
    <property type="term" value="F:ubiquitin-protein transferase activity"/>
    <property type="evidence" value="ECO:0007669"/>
    <property type="project" value="InterPro"/>
</dbReference>
<proteinExistence type="predicted"/>
<dbReference type="Proteomes" id="UP000682877">
    <property type="component" value="Chromosome 3"/>
</dbReference>
<feature type="region of interest" description="Disordered" evidence="1">
    <location>
        <begin position="369"/>
        <end position="403"/>
    </location>
</feature>
<evidence type="ECO:0000313" key="3">
    <source>
        <dbReference type="Proteomes" id="UP000682877"/>
    </source>
</evidence>
<dbReference type="InterPro" id="IPR044274">
    <property type="entry name" value="RFI2"/>
</dbReference>
<dbReference type="PANTHER" id="PTHR46798">
    <property type="entry name" value="OS09G0511500 PROTEIN"/>
    <property type="match status" value="1"/>
</dbReference>
<gene>
    <name evidence="2" type="ORF">AARE701A_LOCUS8638</name>
</gene>
<reference evidence="2" key="1">
    <citation type="submission" date="2021-01" db="EMBL/GenBank/DDBJ databases">
        <authorList>
            <person name="Bezrukov I."/>
        </authorList>
    </citation>
    <scope>NUCLEOTIDE SEQUENCE</scope>
</reference>
<organism evidence="2 3">
    <name type="scientific">Arabidopsis arenosa</name>
    <name type="common">Sand rock-cress</name>
    <name type="synonym">Cardaminopsis arenosa</name>
    <dbReference type="NCBI Taxonomy" id="38785"/>
    <lineage>
        <taxon>Eukaryota</taxon>
        <taxon>Viridiplantae</taxon>
        <taxon>Streptophyta</taxon>
        <taxon>Embryophyta</taxon>
        <taxon>Tracheophyta</taxon>
        <taxon>Spermatophyta</taxon>
        <taxon>Magnoliopsida</taxon>
        <taxon>eudicotyledons</taxon>
        <taxon>Gunneridae</taxon>
        <taxon>Pentapetalae</taxon>
        <taxon>rosids</taxon>
        <taxon>malvids</taxon>
        <taxon>Brassicales</taxon>
        <taxon>Brassicaceae</taxon>
        <taxon>Camelineae</taxon>
        <taxon>Arabidopsis</taxon>
    </lineage>
</organism>
<feature type="compositionally biased region" description="Gly residues" evidence="1">
    <location>
        <begin position="370"/>
        <end position="397"/>
    </location>
</feature>
<evidence type="ECO:0000313" key="2">
    <source>
        <dbReference type="EMBL" id="CAE5982897.1"/>
    </source>
</evidence>
<name>A0A8S1ZZJ2_ARAAE</name>